<comment type="cofactor">
    <cofactor evidence="1 6">
        <name>FAD</name>
        <dbReference type="ChEBI" id="CHEBI:57692"/>
    </cofactor>
</comment>
<feature type="binding site" evidence="6">
    <location>
        <position position="116"/>
    </location>
    <ligand>
        <name>FAD</name>
        <dbReference type="ChEBI" id="CHEBI:57692"/>
    </ligand>
</feature>
<evidence type="ECO:0000256" key="2">
    <source>
        <dbReference type="ARBA" id="ARBA00010790"/>
    </source>
</evidence>
<evidence type="ECO:0000256" key="6">
    <source>
        <dbReference type="PIRSR" id="PIRSR000137-2"/>
    </source>
</evidence>
<dbReference type="GO" id="GO:0050660">
    <property type="term" value="F:flavin adenine dinucleotide binding"/>
    <property type="evidence" value="ECO:0007669"/>
    <property type="project" value="InterPro"/>
</dbReference>
<dbReference type="PANTHER" id="PTHR11552">
    <property type="entry name" value="GLUCOSE-METHANOL-CHOLINE GMC OXIDOREDUCTASE"/>
    <property type="match status" value="1"/>
</dbReference>
<dbReference type="InterPro" id="IPR036188">
    <property type="entry name" value="FAD/NAD-bd_sf"/>
</dbReference>
<evidence type="ECO:0000256" key="1">
    <source>
        <dbReference type="ARBA" id="ARBA00001974"/>
    </source>
</evidence>
<evidence type="ECO:0000256" key="3">
    <source>
        <dbReference type="ARBA" id="ARBA00022630"/>
    </source>
</evidence>
<name>A0A9P6NP61_9BASI</name>
<keyword evidence="4 6" id="KW-0274">FAD</keyword>
<dbReference type="OrthoDB" id="2499718at2759"/>
<dbReference type="Gene3D" id="3.30.560.10">
    <property type="entry name" value="Glucose Oxidase, domain 3"/>
    <property type="match status" value="1"/>
</dbReference>
<evidence type="ECO:0000256" key="5">
    <source>
        <dbReference type="PIRSR" id="PIRSR000137-1"/>
    </source>
</evidence>
<dbReference type="Pfam" id="PF00732">
    <property type="entry name" value="GMC_oxred_N"/>
    <property type="match status" value="1"/>
</dbReference>
<keyword evidence="9" id="KW-1185">Reference proteome</keyword>
<dbReference type="Gene3D" id="3.50.50.60">
    <property type="entry name" value="FAD/NAD(P)-binding domain"/>
    <property type="match status" value="1"/>
</dbReference>
<feature type="active site" description="Proton donor" evidence="5">
    <location>
        <position position="536"/>
    </location>
</feature>
<protein>
    <recommendedName>
        <fullName evidence="7">Glucose-methanol-choline oxidoreductase N-terminal domain-containing protein</fullName>
    </recommendedName>
</protein>
<comment type="caution">
    <text evidence="8">The sequence shown here is derived from an EMBL/GenBank/DDBJ whole genome shotgun (WGS) entry which is preliminary data.</text>
</comment>
<feature type="domain" description="Glucose-methanol-choline oxidoreductase N-terminal" evidence="7">
    <location>
        <begin position="301"/>
        <end position="315"/>
    </location>
</feature>
<evidence type="ECO:0000313" key="9">
    <source>
        <dbReference type="Proteomes" id="UP000886653"/>
    </source>
</evidence>
<dbReference type="SUPFAM" id="SSF51905">
    <property type="entry name" value="FAD/NAD(P)-binding domain"/>
    <property type="match status" value="1"/>
</dbReference>
<keyword evidence="3" id="KW-0285">Flavoprotein</keyword>
<dbReference type="Pfam" id="PF05199">
    <property type="entry name" value="GMC_oxred_C"/>
    <property type="match status" value="1"/>
</dbReference>
<feature type="binding site" evidence="6">
    <location>
        <position position="261"/>
    </location>
    <ligand>
        <name>FAD</name>
        <dbReference type="ChEBI" id="CHEBI:57692"/>
    </ligand>
</feature>
<sequence>MNLLSSKWPFCFYSSTICSIFLSVSTYFDDPCSKEVYDYIIVGGGTAGLVVASRLSENPETTVLVLEAGESGHQNLGIQIPGFMGTTFHTSVDWNYSTVTLEHAGNRSLVYPRGKVLGGSSALNFMVSTKASLHDYHALEKLGNPGWGWDEFDRASKKSEKVLRPKTASNFTFVPRYHGHHGLVKTSFPKYFPSTFSRYFPAARELSHESVPEDTFGGDLKGPYNFPSTINDNAERVTSATAYYYPFASRPNLVVRLKSEVDRLLTSKSRDGKVIVKAVRYESQSSMRQSLARKEVILSAGSIGSPAILERSGMGDPAVLKQLKIPVLNNLTGVGANFVDHPLFWGVYQLRPGIISADEIVSNTTFKAEQLKLYQNHREGILTHAEEILEGLNYLYNHSSSDSSHLTQPMLKVVEDQMLKGTPIEFILVNQRSVDMSPTPNASYISIVSALQYPLSRGTTHISSRDPTKDPLINPGYFRHPFDLWLLAKATKHARTIMENSLWKDVISGEHFPGPSVKSDEEWRNYVMKNSQTIYHPIGTAAMLPREYNGVVDPELRVYGTQKLRIIDASIIPIHLAMHPQMTIYAIAELGVEKILNSSKFGN</sequence>
<proteinExistence type="inferred from homology"/>
<reference evidence="8" key="1">
    <citation type="submission" date="2013-11" db="EMBL/GenBank/DDBJ databases">
        <title>Genome sequence of the fusiform rust pathogen reveals effectors for host alternation and coevolution with pine.</title>
        <authorList>
            <consortium name="DOE Joint Genome Institute"/>
            <person name="Smith K."/>
            <person name="Pendleton A."/>
            <person name="Kubisiak T."/>
            <person name="Anderson C."/>
            <person name="Salamov A."/>
            <person name="Aerts A."/>
            <person name="Riley R."/>
            <person name="Clum A."/>
            <person name="Lindquist E."/>
            <person name="Ence D."/>
            <person name="Campbell M."/>
            <person name="Kronenberg Z."/>
            <person name="Feau N."/>
            <person name="Dhillon B."/>
            <person name="Hamelin R."/>
            <person name="Burleigh J."/>
            <person name="Smith J."/>
            <person name="Yandell M."/>
            <person name="Nelson C."/>
            <person name="Grigoriev I."/>
            <person name="Davis J."/>
        </authorList>
    </citation>
    <scope>NUCLEOTIDE SEQUENCE</scope>
    <source>
        <strain evidence="8">G11</strain>
    </source>
</reference>
<feature type="binding site" evidence="6">
    <location>
        <begin position="580"/>
        <end position="581"/>
    </location>
    <ligand>
        <name>FAD</name>
        <dbReference type="ChEBI" id="CHEBI:57692"/>
    </ligand>
</feature>
<dbReference type="EMBL" id="MU167252">
    <property type="protein sequence ID" value="KAG0147095.1"/>
    <property type="molecule type" value="Genomic_DNA"/>
</dbReference>
<gene>
    <name evidence="8" type="ORF">CROQUDRAFT_43492</name>
</gene>
<evidence type="ECO:0000313" key="8">
    <source>
        <dbReference type="EMBL" id="KAG0147095.1"/>
    </source>
</evidence>
<dbReference type="InterPro" id="IPR000172">
    <property type="entry name" value="GMC_OxRdtase_N"/>
</dbReference>
<dbReference type="PANTHER" id="PTHR11552:SF147">
    <property type="entry name" value="CHOLINE DEHYDROGENASE, MITOCHONDRIAL"/>
    <property type="match status" value="1"/>
</dbReference>
<accession>A0A9P6NP61</accession>
<dbReference type="SUPFAM" id="SSF54373">
    <property type="entry name" value="FAD-linked reductases, C-terminal domain"/>
    <property type="match status" value="1"/>
</dbReference>
<dbReference type="GO" id="GO:0016614">
    <property type="term" value="F:oxidoreductase activity, acting on CH-OH group of donors"/>
    <property type="evidence" value="ECO:0007669"/>
    <property type="project" value="InterPro"/>
</dbReference>
<dbReference type="Proteomes" id="UP000886653">
    <property type="component" value="Unassembled WGS sequence"/>
</dbReference>
<dbReference type="AlphaFoldDB" id="A0A9P6NP61"/>
<feature type="active site" description="Proton acceptor" evidence="5">
    <location>
        <position position="579"/>
    </location>
</feature>
<dbReference type="InterPro" id="IPR007867">
    <property type="entry name" value="GMC_OxRtase_C"/>
</dbReference>
<dbReference type="PROSITE" id="PS00624">
    <property type="entry name" value="GMC_OXRED_2"/>
    <property type="match status" value="1"/>
</dbReference>
<evidence type="ECO:0000256" key="4">
    <source>
        <dbReference type="ARBA" id="ARBA00022827"/>
    </source>
</evidence>
<comment type="similarity">
    <text evidence="2">Belongs to the GMC oxidoreductase family.</text>
</comment>
<feature type="binding site" evidence="6">
    <location>
        <begin position="124"/>
        <end position="127"/>
    </location>
    <ligand>
        <name>FAD</name>
        <dbReference type="ChEBI" id="CHEBI:57692"/>
    </ligand>
</feature>
<evidence type="ECO:0000259" key="7">
    <source>
        <dbReference type="PROSITE" id="PS00624"/>
    </source>
</evidence>
<dbReference type="InterPro" id="IPR012132">
    <property type="entry name" value="GMC_OxRdtase"/>
</dbReference>
<dbReference type="PIRSF" id="PIRSF000137">
    <property type="entry name" value="Alcohol_oxidase"/>
    <property type="match status" value="1"/>
</dbReference>
<organism evidence="8 9">
    <name type="scientific">Cronartium quercuum f. sp. fusiforme G11</name>
    <dbReference type="NCBI Taxonomy" id="708437"/>
    <lineage>
        <taxon>Eukaryota</taxon>
        <taxon>Fungi</taxon>
        <taxon>Dikarya</taxon>
        <taxon>Basidiomycota</taxon>
        <taxon>Pucciniomycotina</taxon>
        <taxon>Pucciniomycetes</taxon>
        <taxon>Pucciniales</taxon>
        <taxon>Coleosporiaceae</taxon>
        <taxon>Cronartium</taxon>
    </lineage>
</organism>